<dbReference type="InterPro" id="IPR023123">
    <property type="entry name" value="Tubulin_C"/>
</dbReference>
<dbReference type="InterPro" id="IPR008280">
    <property type="entry name" value="Tub_FtsZ_C"/>
</dbReference>
<accession>A0A2Y9FXV6</accession>
<dbReference type="PANTHER" id="PTHR36527:SF6">
    <property type="entry name" value="TUBULIN_FTSZ GTPASE DOMAIN-CONTAINING PROTEIN"/>
    <property type="match status" value="1"/>
</dbReference>
<dbReference type="SUPFAM" id="SSF52490">
    <property type="entry name" value="Tubulin nucleotide-binding domain-like"/>
    <property type="match status" value="1"/>
</dbReference>
<dbReference type="InterPro" id="IPR036525">
    <property type="entry name" value="Tubulin/FtsZ_GTPase_sf"/>
</dbReference>
<dbReference type="PRINTS" id="PR01161">
    <property type="entry name" value="TUBULIN"/>
</dbReference>
<evidence type="ECO:0000256" key="4">
    <source>
        <dbReference type="ARBA" id="ARBA00022701"/>
    </source>
</evidence>
<dbReference type="KEGG" id="tmu:101340279"/>
<sequence length="144" mass="15782">MHENILIHVGHAGEAQMGNACWKHYSLEHNIQPNGTMSSNKTLGNSGDSFNTFSETGAGRHVTWAVIVALEPTGVGWHQLPAPTEVPGRGLAEVLRAVCMLSNTTAITKAQTHLSHKFDLMFAKQVFVHWYVGEGMEEGQFLEV</sequence>
<keyword evidence="4" id="KW-0493">Microtubule</keyword>
<dbReference type="Gene3D" id="3.40.50.1440">
    <property type="entry name" value="Tubulin/FtsZ, GTPase domain"/>
    <property type="match status" value="1"/>
</dbReference>
<dbReference type="SUPFAM" id="SSF55307">
    <property type="entry name" value="Tubulin C-terminal domain-like"/>
    <property type="match status" value="1"/>
</dbReference>
<gene>
    <name evidence="8" type="primary">LOC101340279</name>
</gene>
<organism evidence="7 8">
    <name type="scientific">Trichechus manatus latirostris</name>
    <name type="common">Florida manatee</name>
    <dbReference type="NCBI Taxonomy" id="127582"/>
    <lineage>
        <taxon>Eukaryota</taxon>
        <taxon>Metazoa</taxon>
        <taxon>Chordata</taxon>
        <taxon>Craniata</taxon>
        <taxon>Vertebrata</taxon>
        <taxon>Euteleostomi</taxon>
        <taxon>Mammalia</taxon>
        <taxon>Eutheria</taxon>
        <taxon>Afrotheria</taxon>
        <taxon>Sirenia</taxon>
        <taxon>Trichechidae</taxon>
        <taxon>Trichechus</taxon>
    </lineage>
</organism>
<evidence type="ECO:0000256" key="3">
    <source>
        <dbReference type="ARBA" id="ARBA00022490"/>
    </source>
</evidence>
<dbReference type="Gene3D" id="1.10.287.600">
    <property type="entry name" value="Helix hairpin bin"/>
    <property type="match status" value="1"/>
</dbReference>
<dbReference type="RefSeq" id="XP_012409999.1">
    <property type="nucleotide sequence ID" value="XM_012554545.1"/>
</dbReference>
<evidence type="ECO:0000256" key="6">
    <source>
        <dbReference type="ARBA" id="ARBA00023134"/>
    </source>
</evidence>
<name>A0A2Y9FXV6_TRIMA</name>
<dbReference type="InterPro" id="IPR000217">
    <property type="entry name" value="Tubulin"/>
</dbReference>
<evidence type="ECO:0000313" key="8">
    <source>
        <dbReference type="RefSeq" id="XP_012409999.1"/>
    </source>
</evidence>
<comment type="similarity">
    <text evidence="2">Belongs to the tubulin family.</text>
</comment>
<keyword evidence="6" id="KW-0342">GTP-binding</keyword>
<dbReference type="Proteomes" id="UP000248480">
    <property type="component" value="Unplaced"/>
</dbReference>
<dbReference type="GO" id="GO:0007017">
    <property type="term" value="P:microtubule-based process"/>
    <property type="evidence" value="ECO:0007669"/>
    <property type="project" value="InterPro"/>
</dbReference>
<protein>
    <submittedName>
        <fullName evidence="8">Tubulin alpha-3 chain-like</fullName>
    </submittedName>
</protein>
<dbReference type="GeneID" id="101340279"/>
<keyword evidence="3" id="KW-0963">Cytoplasm</keyword>
<evidence type="ECO:0000313" key="7">
    <source>
        <dbReference type="Proteomes" id="UP000248480"/>
    </source>
</evidence>
<dbReference type="GO" id="GO:0005737">
    <property type="term" value="C:cytoplasm"/>
    <property type="evidence" value="ECO:0007669"/>
    <property type="project" value="UniProtKB-SubCell"/>
</dbReference>
<dbReference type="GO" id="GO:0005874">
    <property type="term" value="C:microtubule"/>
    <property type="evidence" value="ECO:0007669"/>
    <property type="project" value="UniProtKB-KW"/>
</dbReference>
<dbReference type="GO" id="GO:0005525">
    <property type="term" value="F:GTP binding"/>
    <property type="evidence" value="ECO:0007669"/>
    <property type="project" value="UniProtKB-KW"/>
</dbReference>
<keyword evidence="5" id="KW-0547">Nucleotide-binding</keyword>
<evidence type="ECO:0000256" key="5">
    <source>
        <dbReference type="ARBA" id="ARBA00022741"/>
    </source>
</evidence>
<comment type="subcellular location">
    <subcellularLocation>
        <location evidence="1">Cytoplasm</location>
    </subcellularLocation>
</comment>
<dbReference type="AlphaFoldDB" id="A0A2Y9FXV6"/>
<reference evidence="8" key="1">
    <citation type="submission" date="2025-08" db="UniProtKB">
        <authorList>
            <consortium name="RefSeq"/>
        </authorList>
    </citation>
    <scope>IDENTIFICATION</scope>
</reference>
<dbReference type="PANTHER" id="PTHR36527">
    <property type="entry name" value="OS01G0282866 PROTEIN"/>
    <property type="match status" value="1"/>
</dbReference>
<proteinExistence type="inferred from homology"/>
<evidence type="ECO:0000256" key="2">
    <source>
        <dbReference type="ARBA" id="ARBA00009636"/>
    </source>
</evidence>
<dbReference type="STRING" id="127582.A0A2Y9FXV6"/>
<keyword evidence="7" id="KW-1185">Reference proteome</keyword>
<dbReference type="OrthoDB" id="1662883at2759"/>
<dbReference type="InParanoid" id="A0A2Y9FXV6"/>
<evidence type="ECO:0000256" key="1">
    <source>
        <dbReference type="ARBA" id="ARBA00004496"/>
    </source>
</evidence>